<dbReference type="InterPro" id="IPR013518">
    <property type="entry name" value="K_chnl_inward-rec_Kir_cyto"/>
</dbReference>
<dbReference type="SUPFAM" id="SSF81324">
    <property type="entry name" value="Voltage-gated potassium channels"/>
    <property type="match status" value="1"/>
</dbReference>
<evidence type="ECO:0000256" key="6">
    <source>
        <dbReference type="ARBA" id="ARBA00022958"/>
    </source>
</evidence>
<dbReference type="InterPro" id="IPR040445">
    <property type="entry name" value="Kir_TM"/>
</dbReference>
<comment type="subcellular location">
    <subcellularLocation>
        <location evidence="1 11">Membrane</location>
        <topology evidence="1 11">Multi-pass membrane protein</topology>
    </subcellularLocation>
</comment>
<evidence type="ECO:0000256" key="2">
    <source>
        <dbReference type="ARBA" id="ARBA00022448"/>
    </source>
</evidence>
<dbReference type="InterPro" id="IPR014756">
    <property type="entry name" value="Ig_E-set"/>
</dbReference>
<dbReference type="Pfam" id="PF01007">
    <property type="entry name" value="IRK"/>
    <property type="match status" value="1"/>
</dbReference>
<keyword evidence="9" id="KW-0472">Membrane</keyword>
<evidence type="ECO:0000256" key="4">
    <source>
        <dbReference type="ARBA" id="ARBA00022692"/>
    </source>
</evidence>
<keyword evidence="7" id="KW-1133">Transmembrane helix</keyword>
<dbReference type="GO" id="GO:0034765">
    <property type="term" value="P:regulation of monoatomic ion transmembrane transport"/>
    <property type="evidence" value="ECO:0007669"/>
    <property type="project" value="TreeGrafter"/>
</dbReference>
<dbReference type="Gene3D" id="2.60.40.1400">
    <property type="entry name" value="G protein-activated inward rectifier potassium channel 1"/>
    <property type="match status" value="1"/>
</dbReference>
<dbReference type="WBParaSite" id="maker-uti_cns_0004904-snap-gene-0.6-mRNA-1">
    <property type="protein sequence ID" value="maker-uti_cns_0004904-snap-gene-0.6-mRNA-1"/>
    <property type="gene ID" value="maker-uti_cns_0004904-snap-gene-0.6"/>
</dbReference>
<evidence type="ECO:0000256" key="8">
    <source>
        <dbReference type="ARBA" id="ARBA00023065"/>
    </source>
</evidence>
<dbReference type="InterPro" id="IPR016449">
    <property type="entry name" value="K_chnl_inward-rec_Kir"/>
</dbReference>
<evidence type="ECO:0000313" key="13">
    <source>
        <dbReference type="WBParaSite" id="maker-uti_cns_0004904-snap-gene-0.6-mRNA-1"/>
    </source>
</evidence>
<dbReference type="PANTHER" id="PTHR11767:SF102">
    <property type="entry name" value="INWARDLY RECTIFYING POTASSIUM CHANNEL 1, ISOFORM F"/>
    <property type="match status" value="1"/>
</dbReference>
<evidence type="ECO:0000256" key="10">
    <source>
        <dbReference type="ARBA" id="ARBA00023303"/>
    </source>
</evidence>
<dbReference type="Pfam" id="PF17655">
    <property type="entry name" value="IRK_C"/>
    <property type="match status" value="1"/>
</dbReference>
<dbReference type="PRINTS" id="PR01320">
    <property type="entry name" value="KIRCHANNEL"/>
</dbReference>
<dbReference type="GO" id="GO:0005886">
    <property type="term" value="C:plasma membrane"/>
    <property type="evidence" value="ECO:0007669"/>
    <property type="project" value="TreeGrafter"/>
</dbReference>
<dbReference type="AlphaFoldDB" id="A0A1I8H866"/>
<evidence type="ECO:0000256" key="11">
    <source>
        <dbReference type="RuleBase" id="RU003822"/>
    </source>
</evidence>
<evidence type="ECO:0000256" key="5">
    <source>
        <dbReference type="ARBA" id="ARBA00022882"/>
    </source>
</evidence>
<dbReference type="GO" id="GO:1990573">
    <property type="term" value="P:potassium ion import across plasma membrane"/>
    <property type="evidence" value="ECO:0007669"/>
    <property type="project" value="TreeGrafter"/>
</dbReference>
<name>A0A1I8H866_9PLAT</name>
<comment type="similarity">
    <text evidence="11">Belongs to the inward rectifier-type potassium channel (TC 1.A.2.1) family.</text>
</comment>
<dbReference type="Gene3D" id="1.10.287.70">
    <property type="match status" value="1"/>
</dbReference>
<keyword evidence="8 11" id="KW-0406">Ion transport</keyword>
<keyword evidence="4 11" id="KW-0812">Transmembrane</keyword>
<evidence type="ECO:0000256" key="1">
    <source>
        <dbReference type="ARBA" id="ARBA00004141"/>
    </source>
</evidence>
<evidence type="ECO:0000313" key="12">
    <source>
        <dbReference type="Proteomes" id="UP000095280"/>
    </source>
</evidence>
<reference evidence="13" key="1">
    <citation type="submission" date="2016-11" db="UniProtKB">
        <authorList>
            <consortium name="WormBaseParasite"/>
        </authorList>
    </citation>
    <scope>IDENTIFICATION</scope>
</reference>
<dbReference type="PANTHER" id="PTHR11767">
    <property type="entry name" value="INWARD RECTIFIER POTASSIUM CHANNEL"/>
    <property type="match status" value="1"/>
</dbReference>
<dbReference type="InterPro" id="IPR041647">
    <property type="entry name" value="IRK_C"/>
</dbReference>
<dbReference type="GO" id="GO:0034702">
    <property type="term" value="C:monoatomic ion channel complex"/>
    <property type="evidence" value="ECO:0007669"/>
    <property type="project" value="UniProtKB-KW"/>
</dbReference>
<protein>
    <submittedName>
        <fullName evidence="13">ATP-sensitive inward rectifier potassium channel 12</fullName>
    </submittedName>
</protein>
<dbReference type="OrthoDB" id="273257at2759"/>
<accession>A0A1I8H866</accession>
<evidence type="ECO:0000256" key="3">
    <source>
        <dbReference type="ARBA" id="ARBA00022538"/>
    </source>
</evidence>
<dbReference type="SUPFAM" id="SSF81296">
    <property type="entry name" value="E set domains"/>
    <property type="match status" value="1"/>
</dbReference>
<evidence type="ECO:0000256" key="7">
    <source>
        <dbReference type="ARBA" id="ARBA00022989"/>
    </source>
</evidence>
<keyword evidence="6 11" id="KW-0630">Potassium</keyword>
<keyword evidence="10 11" id="KW-0407">Ion channel</keyword>
<keyword evidence="2 11" id="KW-0813">Transport</keyword>
<keyword evidence="5 11" id="KW-0851">Voltage-gated channel</keyword>
<keyword evidence="12" id="KW-1185">Reference proteome</keyword>
<evidence type="ECO:0000256" key="9">
    <source>
        <dbReference type="ARBA" id="ARBA00023136"/>
    </source>
</evidence>
<dbReference type="Proteomes" id="UP000095280">
    <property type="component" value="Unplaced"/>
</dbReference>
<proteinExistence type="inferred from homology"/>
<keyword evidence="3 11" id="KW-0633">Potassium transport</keyword>
<dbReference type="PIRSF" id="PIRSF005465">
    <property type="entry name" value="GIRK_kir"/>
    <property type="match status" value="1"/>
</dbReference>
<dbReference type="STRING" id="282301.A0A1I8H866"/>
<organism evidence="12 13">
    <name type="scientific">Macrostomum lignano</name>
    <dbReference type="NCBI Taxonomy" id="282301"/>
    <lineage>
        <taxon>Eukaryota</taxon>
        <taxon>Metazoa</taxon>
        <taxon>Spiralia</taxon>
        <taxon>Lophotrochozoa</taxon>
        <taxon>Platyhelminthes</taxon>
        <taxon>Rhabditophora</taxon>
        <taxon>Macrostomorpha</taxon>
        <taxon>Macrostomida</taxon>
        <taxon>Macrostomidae</taxon>
        <taxon>Macrostomum</taxon>
    </lineage>
</organism>
<sequence length="383" mass="43745">MEREYPKRKSSTHPDRVGKRRRYKRLLFKNGDMNITQCSVKDRRRRYLADIFTTLIDSKWTYAVLLFVAVFVLSWLIGGLIWLLVAFSRQDTIPEKADSARCVYGVSSFVTAFQFSLETQHTIGYGTPRTANSFCPEVVLFVMLQSVVGVLIQAFMTGFIFSKLTLPGKRAGAIMFSREALVTKRDDQMVLLIRVGDMRRSQLMEASIKGTLVRKRITRENEILPLEQFRVDFGASTGRDRLFLPFPAIVEHRIDEKSPFWDISADDLQHEQFELVVALAGVAESTGSTAEARTSYLPSEIRWGYNFERLVTYQKENGRYQIDFNKFNSTRPTPLFPRMSARQMAGLCEANLRLFDAPASAGSRISAIDETQTVNPEEMDTHL</sequence>
<dbReference type="GO" id="GO:0005242">
    <property type="term" value="F:inward rectifier potassium channel activity"/>
    <property type="evidence" value="ECO:0007669"/>
    <property type="project" value="InterPro"/>
</dbReference>